<organism evidence="2 3">
    <name type="scientific">Edwardsiella tarda ATCC 23685</name>
    <dbReference type="NCBI Taxonomy" id="500638"/>
    <lineage>
        <taxon>Bacteria</taxon>
        <taxon>Pseudomonadati</taxon>
        <taxon>Pseudomonadota</taxon>
        <taxon>Gammaproteobacteria</taxon>
        <taxon>Enterobacterales</taxon>
        <taxon>Hafniaceae</taxon>
        <taxon>Edwardsiella</taxon>
    </lineage>
</organism>
<accession>D4F7Y7</accession>
<keyword evidence="1" id="KW-0472">Membrane</keyword>
<feature type="transmembrane region" description="Helical" evidence="1">
    <location>
        <begin position="12"/>
        <end position="37"/>
    </location>
</feature>
<dbReference type="Proteomes" id="UP000003692">
    <property type="component" value="Unassembled WGS sequence"/>
</dbReference>
<keyword evidence="1" id="KW-1133">Transmembrane helix</keyword>
<proteinExistence type="predicted"/>
<evidence type="ECO:0000256" key="1">
    <source>
        <dbReference type="SAM" id="Phobius"/>
    </source>
</evidence>
<dbReference type="EMBL" id="ADGK01000246">
    <property type="protein sequence ID" value="EFE22121.1"/>
    <property type="molecule type" value="Genomic_DNA"/>
</dbReference>
<reference evidence="2 3" key="1">
    <citation type="submission" date="2010-02" db="EMBL/GenBank/DDBJ databases">
        <authorList>
            <person name="Weinstock G."/>
            <person name="Sodergren E."/>
            <person name="Clifton S."/>
            <person name="Fulton L."/>
            <person name="Fulton B."/>
            <person name="Courtney L."/>
            <person name="Fronick C."/>
            <person name="Harrison M."/>
            <person name="Strong C."/>
            <person name="Farmer C."/>
            <person name="Delahaunty K."/>
            <person name="Markovic C."/>
            <person name="Hall O."/>
            <person name="Minx P."/>
            <person name="Tomlinson C."/>
            <person name="Mitreva M."/>
            <person name="Nelson J."/>
            <person name="Hou S."/>
            <person name="Wollam A."/>
            <person name="Pepin K.H."/>
            <person name="Johnson M."/>
            <person name="Bhonagiri V."/>
            <person name="Zhang X."/>
            <person name="Suruliraj S."/>
            <person name="Warren W."/>
            <person name="Chinwalla A."/>
            <person name="Mardis E.R."/>
            <person name="Wilson R.K."/>
        </authorList>
    </citation>
    <scope>NUCLEOTIDE SEQUENCE [LARGE SCALE GENOMIC DNA]</scope>
    <source>
        <strain evidence="2 3">ATCC 23685</strain>
    </source>
</reference>
<evidence type="ECO:0000313" key="3">
    <source>
        <dbReference type="Proteomes" id="UP000003692"/>
    </source>
</evidence>
<name>D4F7Y7_EDWTA</name>
<evidence type="ECO:0000313" key="2">
    <source>
        <dbReference type="EMBL" id="EFE22121.1"/>
    </source>
</evidence>
<comment type="caution">
    <text evidence="2">The sequence shown here is derived from an EMBL/GenBank/DDBJ whole genome shotgun (WGS) entry which is preliminary data.</text>
</comment>
<sequence length="64" mass="7201">MMTEGLLAKLEVFAHHTGTIAVSIYNSIINIMIFIGSKQVQTANARRDCLITRHIQPCFIIPMK</sequence>
<keyword evidence="1" id="KW-0812">Transmembrane</keyword>
<protein>
    <submittedName>
        <fullName evidence="2">Uncharacterized protein</fullName>
    </submittedName>
</protein>
<dbReference type="HOGENOM" id="CLU_2860595_0_0_6"/>
<dbReference type="AlphaFoldDB" id="D4F7Y7"/>
<gene>
    <name evidence="2" type="ORF">EDWATA_02873</name>
</gene>